<protein>
    <recommendedName>
        <fullName evidence="5">SAM domain-containing protein</fullName>
    </recommendedName>
</protein>
<evidence type="ECO:0000256" key="1">
    <source>
        <dbReference type="SAM" id="Phobius"/>
    </source>
</evidence>
<feature type="transmembrane region" description="Helical" evidence="1">
    <location>
        <begin position="268"/>
        <end position="291"/>
    </location>
</feature>
<proteinExistence type="predicted"/>
<keyword evidence="1" id="KW-0812">Transmembrane</keyword>
<evidence type="ECO:0000313" key="4">
    <source>
        <dbReference type="Proteomes" id="UP000193642"/>
    </source>
</evidence>
<dbReference type="InterPro" id="IPR046959">
    <property type="entry name" value="PRK1-6/SRF4-like"/>
</dbReference>
<accession>A0A1Y2C9N7</accession>
<evidence type="ECO:0000256" key="2">
    <source>
        <dbReference type="SAM" id="SignalP"/>
    </source>
</evidence>
<reference evidence="3 4" key="1">
    <citation type="submission" date="2016-07" db="EMBL/GenBank/DDBJ databases">
        <title>Pervasive Adenine N6-methylation of Active Genes in Fungi.</title>
        <authorList>
            <consortium name="DOE Joint Genome Institute"/>
            <person name="Mondo S.J."/>
            <person name="Dannebaum R.O."/>
            <person name="Kuo R.C."/>
            <person name="Labutti K."/>
            <person name="Haridas S."/>
            <person name="Kuo A."/>
            <person name="Salamov A."/>
            <person name="Ahrendt S.R."/>
            <person name="Lipzen A."/>
            <person name="Sullivan W."/>
            <person name="Andreopoulos W.B."/>
            <person name="Clum A."/>
            <person name="Lindquist E."/>
            <person name="Daum C."/>
            <person name="Ramamoorthy G.K."/>
            <person name="Gryganskyi A."/>
            <person name="Culley D."/>
            <person name="Magnuson J.K."/>
            <person name="James T.Y."/>
            <person name="O'Malley M.A."/>
            <person name="Stajich J.E."/>
            <person name="Spatafora J.W."/>
            <person name="Visel A."/>
            <person name="Grigoriev I.V."/>
        </authorList>
    </citation>
    <scope>NUCLEOTIDE SEQUENCE [LARGE SCALE GENOMIC DNA]</scope>
    <source>
        <strain evidence="3 4">JEL800</strain>
    </source>
</reference>
<dbReference type="Proteomes" id="UP000193642">
    <property type="component" value="Unassembled WGS sequence"/>
</dbReference>
<dbReference type="PANTHER" id="PTHR48007">
    <property type="entry name" value="LEUCINE-RICH REPEAT RECEPTOR-LIKE PROTEIN KINASE PXC1"/>
    <property type="match status" value="1"/>
</dbReference>
<evidence type="ECO:0000313" key="3">
    <source>
        <dbReference type="EMBL" id="ORY43750.1"/>
    </source>
</evidence>
<sequence length="480" mass="50613">MYFVVLLLVVTVVTVSADDCQVLYAAYPSLIPATCCGLNKGTTSDGDPSVKVNCDASNHITWLELNRNPLQGQALVDFGSFTKLSYLSLYKNGGITGSLPRSFPSTLTYIGILENVNGPIPMLPPNLLTLYIESPSRGLSGPLPQLPTTLTFLQLIGGYMTGSLPDILPPGLTKYGLVNLGLTGTIPNNVAKFGNSLELDGNCFSNAASFSIVVNNCSTIISTSPSTTYLGIQTGFSVATNPVSITTSTASAVVLKLENTSGIGSTNVGLIAGILCGIVALAGVGIAYYCWTRKRGSKDAEQGTVKEEEPFLSANDVATVTPTNRSQPGDDSTLIDAGSRQSLVETNSSSAPSISSTNTIPISLDKKTTELFNSMSSLAASTPLDVGKMAETSVLPENVFAWSVEETAAWIAQNGGREDGGKRASIQLIDGNALMVAEDPKDILDIVQCETYGERMRLKNSLISLKESYFASQAPPPFTE</sequence>
<dbReference type="InterPro" id="IPR032675">
    <property type="entry name" value="LRR_dom_sf"/>
</dbReference>
<keyword evidence="2" id="KW-0732">Signal</keyword>
<dbReference type="EMBL" id="MCGO01000024">
    <property type="protein sequence ID" value="ORY43750.1"/>
    <property type="molecule type" value="Genomic_DNA"/>
</dbReference>
<dbReference type="AlphaFoldDB" id="A0A1Y2C9N7"/>
<organism evidence="3 4">
    <name type="scientific">Rhizoclosmatium globosum</name>
    <dbReference type="NCBI Taxonomy" id="329046"/>
    <lineage>
        <taxon>Eukaryota</taxon>
        <taxon>Fungi</taxon>
        <taxon>Fungi incertae sedis</taxon>
        <taxon>Chytridiomycota</taxon>
        <taxon>Chytridiomycota incertae sedis</taxon>
        <taxon>Chytridiomycetes</taxon>
        <taxon>Chytridiales</taxon>
        <taxon>Chytriomycetaceae</taxon>
        <taxon>Rhizoclosmatium</taxon>
    </lineage>
</organism>
<name>A0A1Y2C9N7_9FUNG</name>
<gene>
    <name evidence="3" type="ORF">BCR33DRAFT_766433</name>
</gene>
<keyword evidence="1" id="KW-1133">Transmembrane helix</keyword>
<keyword evidence="4" id="KW-1185">Reference proteome</keyword>
<evidence type="ECO:0008006" key="5">
    <source>
        <dbReference type="Google" id="ProtNLM"/>
    </source>
</evidence>
<comment type="caution">
    <text evidence="3">The sequence shown here is derived from an EMBL/GenBank/DDBJ whole genome shotgun (WGS) entry which is preliminary data.</text>
</comment>
<keyword evidence="1" id="KW-0472">Membrane</keyword>
<dbReference type="SUPFAM" id="SSF52058">
    <property type="entry name" value="L domain-like"/>
    <property type="match status" value="1"/>
</dbReference>
<feature type="chain" id="PRO_5012688814" description="SAM domain-containing protein" evidence="2">
    <location>
        <begin position="18"/>
        <end position="480"/>
    </location>
</feature>
<dbReference type="OrthoDB" id="10473224at2759"/>
<dbReference type="PANTHER" id="PTHR48007:SF4">
    <property type="entry name" value="LEUCINE-RICH REPEAT RECEPTOR-LIKE PROTEIN KINASE PXC1"/>
    <property type="match status" value="1"/>
</dbReference>
<feature type="signal peptide" evidence="2">
    <location>
        <begin position="1"/>
        <end position="17"/>
    </location>
</feature>
<dbReference type="Gene3D" id="3.80.10.10">
    <property type="entry name" value="Ribonuclease Inhibitor"/>
    <property type="match status" value="1"/>
</dbReference>